<protein>
    <recommendedName>
        <fullName evidence="1">PLD phosphodiesterase domain-containing protein</fullName>
    </recommendedName>
</protein>
<keyword evidence="3" id="KW-1185">Reference proteome</keyword>
<evidence type="ECO:0000259" key="1">
    <source>
        <dbReference type="PROSITE" id="PS50035"/>
    </source>
</evidence>
<dbReference type="EMBL" id="OZ023710">
    <property type="protein sequence ID" value="CAK9883360.1"/>
    <property type="molecule type" value="Genomic_DNA"/>
</dbReference>
<dbReference type="SUPFAM" id="SSF56024">
    <property type="entry name" value="Phospholipase D/nuclease"/>
    <property type="match status" value="1"/>
</dbReference>
<organism evidence="2 3">
    <name type="scientific">Sphagnum jensenii</name>
    <dbReference type="NCBI Taxonomy" id="128206"/>
    <lineage>
        <taxon>Eukaryota</taxon>
        <taxon>Viridiplantae</taxon>
        <taxon>Streptophyta</taxon>
        <taxon>Embryophyta</taxon>
        <taxon>Bryophyta</taxon>
        <taxon>Sphagnophytina</taxon>
        <taxon>Sphagnopsida</taxon>
        <taxon>Sphagnales</taxon>
        <taxon>Sphagnaceae</taxon>
        <taxon>Sphagnum</taxon>
    </lineage>
</organism>
<dbReference type="InterPro" id="IPR050874">
    <property type="entry name" value="Diverse_PLD-related"/>
</dbReference>
<proteinExistence type="predicted"/>
<dbReference type="Gene3D" id="3.30.870.10">
    <property type="entry name" value="Endonuclease Chain A"/>
    <property type="match status" value="1"/>
</dbReference>
<dbReference type="CDD" id="cd09107">
    <property type="entry name" value="PLDc_vPLD3_4_5_like_2"/>
    <property type="match status" value="1"/>
</dbReference>
<feature type="domain" description="PLD phosphodiesterase" evidence="1">
    <location>
        <begin position="106"/>
        <end position="132"/>
    </location>
</feature>
<reference evidence="2" key="1">
    <citation type="submission" date="2024-03" db="EMBL/GenBank/DDBJ databases">
        <authorList>
            <consortium name="ELIXIR-Norway"/>
            <consortium name="Elixir Norway"/>
        </authorList>
    </citation>
    <scope>NUCLEOTIDE SEQUENCE</scope>
</reference>
<dbReference type="PANTHER" id="PTHR10185:SF17">
    <property type="entry name" value="GM01519P-RELATED"/>
    <property type="match status" value="1"/>
</dbReference>
<dbReference type="InterPro" id="IPR001736">
    <property type="entry name" value="PLipase_D/transphosphatidylase"/>
</dbReference>
<evidence type="ECO:0000313" key="3">
    <source>
        <dbReference type="Proteomes" id="UP001497522"/>
    </source>
</evidence>
<dbReference type="PANTHER" id="PTHR10185">
    <property type="entry name" value="PHOSPHOLIPASE D - RELATED"/>
    <property type="match status" value="1"/>
</dbReference>
<dbReference type="PROSITE" id="PS50035">
    <property type="entry name" value="PLD"/>
    <property type="match status" value="1"/>
</dbReference>
<sequence length="174" mass="19245">MDWLGQSEYTNTIVFWPALSSAIAKVVLAKHATVKVIVAHWAYTITGTEQYLLFLNYTNALCSSSIYNECSGKVEVKFYEVPGWQSVGPALNATTGKPTGAKFPDFTRVNHAKYVVSDVRANIGTSNLLWDYFYNTAGVSFGTYDPSIVKQLQAVFESDWNSPYAVPLTSTFNA</sequence>
<gene>
    <name evidence="2" type="ORF">CSSPJE1EN2_LOCUS24611</name>
</gene>
<accession>A0ABP1C3D1</accession>
<dbReference type="Proteomes" id="UP001497522">
    <property type="component" value="Chromosome 9"/>
</dbReference>
<name>A0ABP1C3D1_9BRYO</name>
<evidence type="ECO:0000313" key="2">
    <source>
        <dbReference type="EMBL" id="CAK9883360.1"/>
    </source>
</evidence>